<comment type="caution">
    <text evidence="2">The sequence shown here is derived from an EMBL/GenBank/DDBJ whole genome shotgun (WGS) entry which is preliminary data.</text>
</comment>
<dbReference type="InterPro" id="IPR022060">
    <property type="entry name" value="DUF3616"/>
</dbReference>
<gene>
    <name evidence="2" type="ORF">NG799_28050</name>
</gene>
<reference evidence="2 3" key="1">
    <citation type="journal article" date="2022" name="Front. Microbiol.">
        <title>High genomic differentiation and limited gene flow indicate recent cryptic speciation within the genus Laspinema (cyanobacteria).</title>
        <authorList>
            <person name="Stanojkovic A."/>
            <person name="Skoupy S."/>
            <person name="Skaloud P."/>
            <person name="Dvorak P."/>
        </authorList>
    </citation>
    <scope>NUCLEOTIDE SEQUENCE [LARGE SCALE GENOMIC DNA]</scope>
    <source>
        <strain evidence="2 3">D2a</strain>
    </source>
</reference>
<dbReference type="RefSeq" id="WP_368009600.1">
    <property type="nucleotide sequence ID" value="NZ_JAMXFF010000078.1"/>
</dbReference>
<dbReference type="Proteomes" id="UP001525890">
    <property type="component" value="Unassembled WGS sequence"/>
</dbReference>
<name>A0ABT2MZR9_9CYAN</name>
<sequence length="357" mass="39430">MSHAFLLSRILLKFDPETQERVGDLSAVTFTPDGSLWVGSDELLTLERLSLIEPYVYGNHEPFEIGEFIELFNNEDEIDIEGMDYSEGYLWFTGSHSTKRKKPKGKSPEKDISRLAQVKTEANRYLLARIPIQGGIPVQGCPDPLNGDRQLTAASVQKTETGNILIDALEKDVHFGSIIASELPSKENGLDIEGLAVRGSKILMGFRGPVLRGWAVIIQLEVEESEPGILTLKEIGPEGRLYKKHFLDLSGLGIREICLDGDDLIVLAGPTLDLDGGMKMFRLTGVFEREGDTLIAQDETELKVLFDLPFKLGTDRGEGLALMPCLGQPNSLLVVYDSPDPARIVNNDSVFGDVFRL</sequence>
<feature type="domain" description="DUF3616" evidence="1">
    <location>
        <begin position="24"/>
        <end position="353"/>
    </location>
</feature>
<dbReference type="EMBL" id="JAMXFF010000078">
    <property type="protein sequence ID" value="MCT7970173.1"/>
    <property type="molecule type" value="Genomic_DNA"/>
</dbReference>
<evidence type="ECO:0000259" key="1">
    <source>
        <dbReference type="Pfam" id="PF12275"/>
    </source>
</evidence>
<keyword evidence="3" id="KW-1185">Reference proteome</keyword>
<evidence type="ECO:0000313" key="3">
    <source>
        <dbReference type="Proteomes" id="UP001525890"/>
    </source>
</evidence>
<dbReference type="Pfam" id="PF12275">
    <property type="entry name" value="DUF3616"/>
    <property type="match status" value="1"/>
</dbReference>
<accession>A0ABT2MZR9</accession>
<proteinExistence type="predicted"/>
<organism evidence="2 3">
    <name type="scientific">Laspinema palackyanum D2a</name>
    <dbReference type="NCBI Taxonomy" id="2953684"/>
    <lineage>
        <taxon>Bacteria</taxon>
        <taxon>Bacillati</taxon>
        <taxon>Cyanobacteriota</taxon>
        <taxon>Cyanophyceae</taxon>
        <taxon>Oscillatoriophycideae</taxon>
        <taxon>Oscillatoriales</taxon>
        <taxon>Laspinemataceae</taxon>
        <taxon>Laspinema</taxon>
        <taxon>Laspinema palackyanum</taxon>
    </lineage>
</organism>
<protein>
    <submittedName>
        <fullName evidence="2">DUF3616 domain-containing protein</fullName>
    </submittedName>
</protein>
<evidence type="ECO:0000313" key="2">
    <source>
        <dbReference type="EMBL" id="MCT7970173.1"/>
    </source>
</evidence>